<dbReference type="Gene3D" id="1.20.58.670">
    <property type="entry name" value="Dsl1p vesicle tethering complex, Tip20p subunit, domain D"/>
    <property type="match status" value="1"/>
</dbReference>
<dbReference type="GeneID" id="110783380"/>
<dbReference type="KEGG" id="soe:110783380"/>
<reference evidence="1" key="1">
    <citation type="journal article" date="2021" name="Nat. Commun.">
        <title>Genomic analyses provide insights into spinach domestication and the genetic basis of agronomic traits.</title>
        <authorList>
            <person name="Cai X."/>
            <person name="Sun X."/>
            <person name="Xu C."/>
            <person name="Sun H."/>
            <person name="Wang X."/>
            <person name="Ge C."/>
            <person name="Zhang Z."/>
            <person name="Wang Q."/>
            <person name="Fei Z."/>
            <person name="Jiao C."/>
            <person name="Wang Q."/>
        </authorList>
    </citation>
    <scope>NUCLEOTIDE SEQUENCE [LARGE SCALE GENOMIC DNA]</scope>
    <source>
        <strain evidence="1">cv. Varoflay</strain>
    </source>
</reference>
<organism evidence="1 2">
    <name type="scientific">Spinacia oleracea</name>
    <name type="common">Spinach</name>
    <dbReference type="NCBI Taxonomy" id="3562"/>
    <lineage>
        <taxon>Eukaryota</taxon>
        <taxon>Viridiplantae</taxon>
        <taxon>Streptophyta</taxon>
        <taxon>Embryophyta</taxon>
        <taxon>Tracheophyta</taxon>
        <taxon>Spermatophyta</taxon>
        <taxon>Magnoliopsida</taxon>
        <taxon>eudicotyledons</taxon>
        <taxon>Gunneridae</taxon>
        <taxon>Pentapetalae</taxon>
        <taxon>Caryophyllales</taxon>
        <taxon>Chenopodiaceae</taxon>
        <taxon>Chenopodioideae</taxon>
        <taxon>Anserineae</taxon>
        <taxon>Spinacia</taxon>
    </lineage>
</organism>
<keyword evidence="1" id="KW-1185">Reference proteome</keyword>
<evidence type="ECO:0000313" key="1">
    <source>
        <dbReference type="Proteomes" id="UP000813463"/>
    </source>
</evidence>
<name>A0A9R0I8E2_SPIOL</name>
<evidence type="ECO:0000313" key="2">
    <source>
        <dbReference type="RefSeq" id="XP_021843409.1"/>
    </source>
</evidence>
<reference evidence="2" key="2">
    <citation type="submission" date="2025-08" db="UniProtKB">
        <authorList>
            <consortium name="RefSeq"/>
        </authorList>
    </citation>
    <scope>IDENTIFICATION</scope>
    <source>
        <tissue evidence="2">Leaf</tissue>
    </source>
</reference>
<dbReference type="GO" id="GO:0070939">
    <property type="term" value="C:Dsl1/NZR complex"/>
    <property type="evidence" value="ECO:0000318"/>
    <property type="project" value="GO_Central"/>
</dbReference>
<accession>A0A9R0I8E2</accession>
<dbReference type="PANTHER" id="PTHR13520">
    <property type="entry name" value="RAD50-INTERACTING PROTEIN 1 RINT-1"/>
    <property type="match status" value="1"/>
</dbReference>
<protein>
    <submittedName>
        <fullName evidence="2">RINT1-like protein MAG2L</fullName>
    </submittedName>
</protein>
<dbReference type="OrthoDB" id="2189254at2759"/>
<dbReference type="PROSITE" id="PS51386">
    <property type="entry name" value="RINT1_TIP20"/>
    <property type="match status" value="1"/>
</dbReference>
<dbReference type="Proteomes" id="UP000813463">
    <property type="component" value="Chromosome 4"/>
</dbReference>
<gene>
    <name evidence="2" type="primary">LOC110783380</name>
</gene>
<sequence length="825" mass="94552">MENLGDEFVLPKLNEIPEKTLGFINNQGFKFNPLENPSKFEDLAIELNTNCAHLQTHLQNLHKSLGKLLISWGSRSIRAKSSLQDFTINLENLSIISSYCGNREQSRSFEQIVGNDLPHIAKELRRIETIREYAGVALKLETLVGDLEDAVSAVNRRTGYTFSKFDPSPSPGNLHAKLDNVHRAANAIKDIEKLLLGVLKDHPQWCNLLKAVDARVDKTLGVIRPQVIADHRSLLAYLGWPPKFLASNTQYGESTGIPNPLVLMQGEKKQSYSQSFLALCALQHVQILREERHLILLGKKKEETLRLWAIDELVSSIASRIEHHFLKWIDQPELMFALVYKITRDFIEGVDDVLQPLIDEARLVSCSAKEAWVSAMVQVLSGFLGKKVFPVLVGRYKEKSTKTDAISSWLHLIDEIVRFDKRMQSFISSETYLFPGSSASMSALSSFCDRPDWVNIWAKIELKDAWNKLKPELKDERAWSTDHKLKTENENDQYFLSTREDHKAPLAAEYALKTAWELMQRCKTLPGTARRIQFIRSAPGKFLWRFFKLLISRHKSANFPAYDAEENLVKVCQLINAARYSEFKLQEWSDDVDLLELRIVEKGLTLDPKLDATHVSCFFEEQIGSLVEMQTTWLMEFITHVLHQFENHSYYYFHNVEQFEQVRTTPMIPFLTSGVALTEGDTTLSDDLVEALDYLRSQLLLIKEYLNPNDFLDTWRSIADGLDHFTFRSLLSVNARFSDNGAKQFRIDMEGLFFAFKGLCARPEAFFPRIRDLLKLLKLSKKEVQDLKSELLDHAKCSDCLLTYSISSLSVDQTLEILNNRTFSV</sequence>
<dbReference type="GO" id="GO:0006890">
    <property type="term" value="P:retrograde vesicle-mediated transport, Golgi to endoplasmic reticulum"/>
    <property type="evidence" value="ECO:0000318"/>
    <property type="project" value="GO_Central"/>
</dbReference>
<dbReference type="InterPro" id="IPR007528">
    <property type="entry name" value="RINT1_Tip20"/>
</dbReference>
<dbReference type="InterPro" id="IPR042044">
    <property type="entry name" value="EXOC6PINT-1/Sec15/Tip20_C_dom2"/>
</dbReference>
<dbReference type="Pfam" id="PF04437">
    <property type="entry name" value="RINT1_TIP1"/>
    <property type="match status" value="1"/>
</dbReference>
<dbReference type="RefSeq" id="XP_021843409.1">
    <property type="nucleotide sequence ID" value="XM_021987717.2"/>
</dbReference>
<proteinExistence type="predicted"/>
<dbReference type="AlphaFoldDB" id="A0A9R0I8E2"/>
<dbReference type="GO" id="GO:0006888">
    <property type="term" value="P:endoplasmic reticulum to Golgi vesicle-mediated transport"/>
    <property type="evidence" value="ECO:0007669"/>
    <property type="project" value="InterPro"/>
</dbReference>
<dbReference type="PANTHER" id="PTHR13520:SF0">
    <property type="entry name" value="RAD50-INTERACTING PROTEIN 1"/>
    <property type="match status" value="1"/>
</dbReference>
<dbReference type="GO" id="GO:0060628">
    <property type="term" value="P:regulation of ER to Golgi vesicle-mediated transport"/>
    <property type="evidence" value="ECO:0000318"/>
    <property type="project" value="GO_Central"/>
</dbReference>